<dbReference type="Proteomes" id="UP000481643">
    <property type="component" value="Unassembled WGS sequence"/>
</dbReference>
<dbReference type="PRINTS" id="PR00421">
    <property type="entry name" value="THIOREDOXIN"/>
</dbReference>
<keyword evidence="5 8" id="KW-0676">Redox-active center</keyword>
<name>A0A6L3YVB6_9HYPH</name>
<comment type="caution">
    <text evidence="10">The sequence shown here is derived from an EMBL/GenBank/DDBJ whole genome shotgun (WGS) entry which is preliminary data.</text>
</comment>
<dbReference type="CDD" id="cd02947">
    <property type="entry name" value="TRX_family"/>
    <property type="match status" value="1"/>
</dbReference>
<keyword evidence="3" id="KW-0249">Electron transport</keyword>
<evidence type="ECO:0000256" key="5">
    <source>
        <dbReference type="ARBA" id="ARBA00023284"/>
    </source>
</evidence>
<dbReference type="EMBL" id="WBVX01000004">
    <property type="protein sequence ID" value="KAB2688476.1"/>
    <property type="molecule type" value="Genomic_DNA"/>
</dbReference>
<dbReference type="InterPro" id="IPR013766">
    <property type="entry name" value="Thioredoxin_domain"/>
</dbReference>
<dbReference type="SUPFAM" id="SSF52833">
    <property type="entry name" value="Thioredoxin-like"/>
    <property type="match status" value="1"/>
</dbReference>
<accession>A0A6L3YVB6</accession>
<gene>
    <name evidence="10" type="primary">trxA</name>
    <name evidence="10" type="ORF">F9L08_06220</name>
</gene>
<evidence type="ECO:0000256" key="4">
    <source>
        <dbReference type="ARBA" id="ARBA00023157"/>
    </source>
</evidence>
<feature type="disulfide bond" description="Redox-active" evidence="8">
    <location>
        <begin position="32"/>
        <end position="35"/>
    </location>
</feature>
<dbReference type="AlphaFoldDB" id="A0A6L3YVB6"/>
<dbReference type="InterPro" id="IPR005746">
    <property type="entry name" value="Thioredoxin"/>
</dbReference>
<evidence type="ECO:0000313" key="10">
    <source>
        <dbReference type="EMBL" id="KAB2688476.1"/>
    </source>
</evidence>
<sequence length="107" mass="11612">MSQISAITGKNFDSDVLKNEGVTVVRFWAAWCGPCIRMKPVYEEVANELSVSAKFTEVDIDQAPEIAGAYGIRSVPTTVVFKDGQPTDGVTGLVPKSQLTDLVKKHL</sequence>
<evidence type="ECO:0000256" key="8">
    <source>
        <dbReference type="PIRSR" id="PIRSR000077-4"/>
    </source>
</evidence>
<organism evidence="10 11">
    <name type="scientific">Brucella tritici</name>
    <dbReference type="NCBI Taxonomy" id="94626"/>
    <lineage>
        <taxon>Bacteria</taxon>
        <taxon>Pseudomonadati</taxon>
        <taxon>Pseudomonadota</taxon>
        <taxon>Alphaproteobacteria</taxon>
        <taxon>Hyphomicrobiales</taxon>
        <taxon>Brucellaceae</taxon>
        <taxon>Brucella/Ochrobactrum group</taxon>
        <taxon>Brucella</taxon>
    </lineage>
</organism>
<evidence type="ECO:0000259" key="9">
    <source>
        <dbReference type="PROSITE" id="PS51352"/>
    </source>
</evidence>
<dbReference type="Gene3D" id="3.40.30.10">
    <property type="entry name" value="Glutaredoxin"/>
    <property type="match status" value="1"/>
</dbReference>
<dbReference type="NCBIfam" id="TIGR01068">
    <property type="entry name" value="thioredoxin"/>
    <property type="match status" value="1"/>
</dbReference>
<evidence type="ECO:0000256" key="6">
    <source>
        <dbReference type="NCBIfam" id="TIGR01068"/>
    </source>
</evidence>
<keyword evidence="4 8" id="KW-1015">Disulfide bond</keyword>
<dbReference type="FunFam" id="3.40.30.10:FF:000001">
    <property type="entry name" value="Thioredoxin"/>
    <property type="match status" value="1"/>
</dbReference>
<dbReference type="PANTHER" id="PTHR45663">
    <property type="entry name" value="GEO12009P1"/>
    <property type="match status" value="1"/>
</dbReference>
<protein>
    <recommendedName>
        <fullName evidence="6 7">Thioredoxin</fullName>
    </recommendedName>
</protein>
<dbReference type="RefSeq" id="WP_151651372.1">
    <property type="nucleotide sequence ID" value="NZ_WBVX01000004.1"/>
</dbReference>
<evidence type="ECO:0000313" key="11">
    <source>
        <dbReference type="Proteomes" id="UP000481643"/>
    </source>
</evidence>
<evidence type="ECO:0000256" key="7">
    <source>
        <dbReference type="PIRNR" id="PIRNR000077"/>
    </source>
</evidence>
<evidence type="ECO:0000256" key="3">
    <source>
        <dbReference type="ARBA" id="ARBA00022982"/>
    </source>
</evidence>
<dbReference type="PANTHER" id="PTHR45663:SF11">
    <property type="entry name" value="GEO12009P1"/>
    <property type="match status" value="1"/>
</dbReference>
<dbReference type="InterPro" id="IPR036249">
    <property type="entry name" value="Thioredoxin-like_sf"/>
</dbReference>
<dbReference type="PROSITE" id="PS51352">
    <property type="entry name" value="THIOREDOXIN_2"/>
    <property type="match status" value="1"/>
</dbReference>
<dbReference type="Pfam" id="PF00085">
    <property type="entry name" value="Thioredoxin"/>
    <property type="match status" value="1"/>
</dbReference>
<evidence type="ECO:0000256" key="2">
    <source>
        <dbReference type="ARBA" id="ARBA00022448"/>
    </source>
</evidence>
<dbReference type="GO" id="GO:0005737">
    <property type="term" value="C:cytoplasm"/>
    <property type="evidence" value="ECO:0007669"/>
    <property type="project" value="TreeGrafter"/>
</dbReference>
<dbReference type="GO" id="GO:0015035">
    <property type="term" value="F:protein-disulfide reductase activity"/>
    <property type="evidence" value="ECO:0007669"/>
    <property type="project" value="UniProtKB-UniRule"/>
</dbReference>
<proteinExistence type="inferred from homology"/>
<comment type="similarity">
    <text evidence="1 7">Belongs to the thioredoxin family.</text>
</comment>
<keyword evidence="2" id="KW-0813">Transport</keyword>
<feature type="domain" description="Thioredoxin" evidence="9">
    <location>
        <begin position="1"/>
        <end position="107"/>
    </location>
</feature>
<reference evidence="10 11" key="1">
    <citation type="submission" date="2019-09" db="EMBL/GenBank/DDBJ databases">
        <title>Taxonomic organization of the family Brucellaceae based on a phylogenomic approach.</title>
        <authorList>
            <person name="Leclercq S."/>
            <person name="Cloeckaert A."/>
            <person name="Zygmunt M.S."/>
        </authorList>
    </citation>
    <scope>NUCLEOTIDE SEQUENCE [LARGE SCALE GENOMIC DNA]</scope>
    <source>
        <strain evidence="10 11">WS1830</strain>
    </source>
</reference>
<evidence type="ECO:0000256" key="1">
    <source>
        <dbReference type="ARBA" id="ARBA00008987"/>
    </source>
</evidence>
<dbReference type="PIRSF" id="PIRSF000077">
    <property type="entry name" value="Thioredoxin"/>
    <property type="match status" value="1"/>
</dbReference>